<comment type="caution">
    <text evidence="4">The sequence shown here is derived from an EMBL/GenBank/DDBJ whole genome shotgun (WGS) entry which is preliminary data.</text>
</comment>
<dbReference type="SMART" id="SM00244">
    <property type="entry name" value="PHB"/>
    <property type="match status" value="1"/>
</dbReference>
<evidence type="ECO:0000256" key="2">
    <source>
        <dbReference type="ARBA" id="ARBA00008164"/>
    </source>
</evidence>
<dbReference type="Gene3D" id="3.30.479.30">
    <property type="entry name" value="Band 7 domain"/>
    <property type="match status" value="1"/>
</dbReference>
<comment type="similarity">
    <text evidence="2">Belongs to the band 7/mec-2 family.</text>
</comment>
<protein>
    <submittedName>
        <fullName evidence="4">Slipin family protein</fullName>
    </submittedName>
</protein>
<evidence type="ECO:0000256" key="1">
    <source>
        <dbReference type="ARBA" id="ARBA00004167"/>
    </source>
</evidence>
<dbReference type="InterPro" id="IPR043202">
    <property type="entry name" value="Band-7_stomatin-like"/>
</dbReference>
<keyword evidence="5" id="KW-1185">Reference proteome</keyword>
<evidence type="ECO:0000259" key="3">
    <source>
        <dbReference type="SMART" id="SM00244"/>
    </source>
</evidence>
<gene>
    <name evidence="4" type="ORF">ACFQ2C_14840</name>
</gene>
<dbReference type="CDD" id="cd13438">
    <property type="entry name" value="SPFH_eoslipins_u2"/>
    <property type="match status" value="1"/>
</dbReference>
<comment type="subcellular location">
    <subcellularLocation>
        <location evidence="1">Membrane</location>
        <topology evidence="1">Single-pass membrane protein</topology>
    </subcellularLocation>
</comment>
<accession>A0ABW3RNT4</accession>
<dbReference type="PRINTS" id="PR00721">
    <property type="entry name" value="STOMATIN"/>
</dbReference>
<proteinExistence type="inferred from homology"/>
<dbReference type="SUPFAM" id="SSF117892">
    <property type="entry name" value="Band 7/SPFH domain"/>
    <property type="match status" value="1"/>
</dbReference>
<organism evidence="4 5">
    <name type="scientific">Sphingobacterium daejeonense</name>
    <dbReference type="NCBI Taxonomy" id="371142"/>
    <lineage>
        <taxon>Bacteria</taxon>
        <taxon>Pseudomonadati</taxon>
        <taxon>Bacteroidota</taxon>
        <taxon>Sphingobacteriia</taxon>
        <taxon>Sphingobacteriales</taxon>
        <taxon>Sphingobacteriaceae</taxon>
        <taxon>Sphingobacterium</taxon>
    </lineage>
</organism>
<dbReference type="InterPro" id="IPR001972">
    <property type="entry name" value="Stomatin_HflK_fam"/>
</dbReference>
<dbReference type="InterPro" id="IPR001107">
    <property type="entry name" value="Band_7"/>
</dbReference>
<evidence type="ECO:0000313" key="4">
    <source>
        <dbReference type="EMBL" id="MFD1166883.1"/>
    </source>
</evidence>
<reference evidence="5" key="1">
    <citation type="journal article" date="2019" name="Int. J. Syst. Evol. Microbiol.">
        <title>The Global Catalogue of Microorganisms (GCM) 10K type strain sequencing project: providing services to taxonomists for standard genome sequencing and annotation.</title>
        <authorList>
            <consortium name="The Broad Institute Genomics Platform"/>
            <consortium name="The Broad Institute Genome Sequencing Center for Infectious Disease"/>
            <person name="Wu L."/>
            <person name="Ma J."/>
        </authorList>
    </citation>
    <scope>NUCLEOTIDE SEQUENCE [LARGE SCALE GENOMIC DNA]</scope>
    <source>
        <strain evidence="5">CCUG 52468</strain>
    </source>
</reference>
<name>A0ABW3RNT4_9SPHI</name>
<evidence type="ECO:0000313" key="5">
    <source>
        <dbReference type="Proteomes" id="UP001597205"/>
    </source>
</evidence>
<dbReference type="PANTHER" id="PTHR10264">
    <property type="entry name" value="BAND 7 PROTEIN-RELATED"/>
    <property type="match status" value="1"/>
</dbReference>
<dbReference type="InterPro" id="IPR036013">
    <property type="entry name" value="Band_7/SPFH_dom_sf"/>
</dbReference>
<feature type="domain" description="Band 7" evidence="3">
    <location>
        <begin position="132"/>
        <end position="291"/>
    </location>
</feature>
<dbReference type="PANTHER" id="PTHR10264:SF83">
    <property type="entry name" value="BLL5629 PROTEIN"/>
    <property type="match status" value="1"/>
</dbReference>
<dbReference type="RefSeq" id="WP_099371410.1">
    <property type="nucleotide sequence ID" value="NZ_JALXMZ010000005.1"/>
</dbReference>
<dbReference type="EMBL" id="JBHTKY010000025">
    <property type="protein sequence ID" value="MFD1166883.1"/>
    <property type="molecule type" value="Genomic_DNA"/>
</dbReference>
<dbReference type="Pfam" id="PF01145">
    <property type="entry name" value="Band_7"/>
    <property type="match status" value="1"/>
</dbReference>
<dbReference type="Proteomes" id="UP001597205">
    <property type="component" value="Unassembled WGS sequence"/>
</dbReference>
<sequence>MKRIVINKNEVGMVIKNNAVKRILTEGTYWLGFGESVDRYNMADYFHVNHNTDVLLTVPGFAELVEIVDVLDNEICLVFINNLFTNVLGPGRYFFWKGLLTYNFQIENMNHWEVPDSINRAYMESPALMYYINRYIVRDYEGAILMVNGKFERELIPGEYNYWKSFNRIEVLKVDFRTVQMDIHGQEILTKDKVQIRLNLNIQYQVSDMKVALLENHSYIDQLYNLMQMEVRLMVGNQNLDQLLENKEVIAETILMKNVVGVNRLGLKLISAGIKDIILPGEVRDIMNQVLVAEKKAQANIITRREETASTRSLLNTAKLLEENAMLFRLKEMEYVEKIADKINSISVSGNGQIVDQLKQLFLNK</sequence>